<dbReference type="Gene3D" id="3.40.47.10">
    <property type="match status" value="1"/>
</dbReference>
<evidence type="ECO:0000256" key="1">
    <source>
        <dbReference type="ARBA" id="ARBA00022450"/>
    </source>
</evidence>
<keyword evidence="2" id="KW-0597">Phosphoprotein</keyword>
<dbReference type="Gene3D" id="3.90.180.10">
    <property type="entry name" value="Medium-chain alcohol dehydrogenases, catalytic domain"/>
    <property type="match status" value="1"/>
</dbReference>
<accession>A0A336KMM1</accession>
<dbReference type="InterPro" id="IPR049900">
    <property type="entry name" value="PKS_mFAS_DH"/>
</dbReference>
<dbReference type="InterPro" id="IPR032821">
    <property type="entry name" value="PKS_assoc"/>
</dbReference>
<dbReference type="InterPro" id="IPR036291">
    <property type="entry name" value="NAD(P)-bd_dom_sf"/>
</dbReference>
<feature type="domain" description="Ketosynthase family 3 (KS3)" evidence="5">
    <location>
        <begin position="12"/>
        <end position="411"/>
    </location>
</feature>
<organism evidence="7">
    <name type="scientific">Culicoides sonorensis</name>
    <name type="common">Biting midge</name>
    <dbReference type="NCBI Taxonomy" id="179676"/>
    <lineage>
        <taxon>Eukaryota</taxon>
        <taxon>Metazoa</taxon>
        <taxon>Ecdysozoa</taxon>
        <taxon>Arthropoda</taxon>
        <taxon>Hexapoda</taxon>
        <taxon>Insecta</taxon>
        <taxon>Pterygota</taxon>
        <taxon>Neoptera</taxon>
        <taxon>Endopterygota</taxon>
        <taxon>Diptera</taxon>
        <taxon>Nematocera</taxon>
        <taxon>Chironomoidea</taxon>
        <taxon>Ceratopogonidae</taxon>
        <taxon>Ceratopogoninae</taxon>
        <taxon>Culicoides</taxon>
        <taxon>Monoculicoides</taxon>
    </lineage>
</organism>
<dbReference type="SUPFAM" id="SSF50129">
    <property type="entry name" value="GroES-like"/>
    <property type="match status" value="1"/>
</dbReference>
<dbReference type="Gene3D" id="3.40.50.1820">
    <property type="entry name" value="alpha/beta hydrolase"/>
    <property type="match status" value="1"/>
</dbReference>
<dbReference type="Gene3D" id="1.10.1200.10">
    <property type="entry name" value="ACP-like"/>
    <property type="match status" value="1"/>
</dbReference>
<dbReference type="GO" id="GO:0006633">
    <property type="term" value="P:fatty acid biosynthetic process"/>
    <property type="evidence" value="ECO:0007669"/>
    <property type="project" value="UniProtKB-UniPathway"/>
</dbReference>
<dbReference type="GO" id="GO:0004315">
    <property type="term" value="F:3-oxoacyl-[acyl-carrier-protein] synthase activity"/>
    <property type="evidence" value="ECO:0007669"/>
    <property type="project" value="InterPro"/>
</dbReference>
<dbReference type="SUPFAM" id="SSF47336">
    <property type="entry name" value="ACP-like"/>
    <property type="match status" value="1"/>
</dbReference>
<evidence type="ECO:0000313" key="7">
    <source>
        <dbReference type="EMBL" id="SSX02280.1"/>
    </source>
</evidence>
<dbReference type="PANTHER" id="PTHR43775">
    <property type="entry name" value="FATTY ACID SYNTHASE"/>
    <property type="match status" value="1"/>
</dbReference>
<dbReference type="EMBL" id="UFQS01000272">
    <property type="protein sequence ID" value="SSX02280.1"/>
    <property type="molecule type" value="Genomic_DNA"/>
</dbReference>
<reference evidence="7" key="1">
    <citation type="submission" date="2018-04" db="EMBL/GenBank/DDBJ databases">
        <authorList>
            <person name="Go L.Y."/>
            <person name="Mitchell J.A."/>
        </authorList>
    </citation>
    <scope>NUCLEOTIDE SEQUENCE</scope>
    <source>
        <tissue evidence="7">Whole organism</tissue>
    </source>
</reference>
<dbReference type="SUPFAM" id="SSF53901">
    <property type="entry name" value="Thiolase-like"/>
    <property type="match status" value="1"/>
</dbReference>
<feature type="active site" description="Proton donor; for dehydratase activity" evidence="4">
    <location>
        <position position="1030"/>
    </location>
</feature>
<dbReference type="InterPro" id="IPR050091">
    <property type="entry name" value="PKS_NRPS_Biosynth_Enz"/>
</dbReference>
<dbReference type="SMART" id="SM00822">
    <property type="entry name" value="PKS_KR"/>
    <property type="match status" value="1"/>
</dbReference>
<dbReference type="Pfam" id="PF00698">
    <property type="entry name" value="Acyl_transf_1"/>
    <property type="match status" value="1"/>
</dbReference>
<sequence length="2345" mass="261590">MCSNDINLNHNDDDIVISGISGRFPNSKNILELSNNLYNKIDCCEDKKNQFVNRIREGKVHDLEKFDALFFGFNEKLANANDPQIRCLIEHAYEAILDAGIDPVNVKGSNIGVFITTTDLDSSKNALRNGQYDGYAIMGSQRGMTANQISYVLGLNGPSFNVDSACSSTLTALDCAMKMLKNGSCDAAIVGASNVCLDPMTTLSTFKLGILAADGICRPFDKNASGYTRSEAISVMLLQKSKDAKRCYATVIHSKLNSDGYKSSGITNPSSVMQQQLFDEFYREIKFDPSLVDYIEAHATGTNVGDPLECTSIFHTFCNNRKTSLLIGSVKSSIGHTECASGLCSIVKCILACETGKIAPNINYKEIKPEIKSLTEGKLKIVDEITNLPGPLIGVNSFGFGGTNGHVLLMKNTKLKKNQGIPNDSLPRLVLWSGRSEESCNEIFNEIVKRPLDAEFINLLQTSQEHSVPANLYRGYGIFTQQGEGNAICIEKGIECQTSTSPKLVWVYSGMGSQWPQMGKEFMEMEIFRNSINECNEILKDKGLDLIEILTSDDKTIFDNVLHSFVGITATQIGLTNILRELKIEPDFIIGHSVGELACAYADGCLSLEDIIMSAYYRGKACLDTQIPCGAMAAIGLGYNEISPLLPHDIDVACHNGHDSTTISGPAESVADFVKTLKNKDVFAREVKSSNIPFHSRYMSTAGSILLPILRDVIKSPKERSKKWLSTSVPEQNWYKKEYSFCSAEYQTNNLLSPVLFEETMKLLPENAVTIEIAPHGLMQAILRRDLPSAYHTSLCQRNKSDNIDFLMSSLGKIYQKGFDMSIANIYPSIEYPVSVGTPNISSLIKWDHSKDYFVAEFEKAEPVQSFTFDIKSEEHEYLKGHMIDGKILFPATGYLFIVWKAFASLNGKSYLNTPVEFSDVNFVQATHMKDEEIILTVTLQNSTGQFEVSSQSNSTLATGHIGVSPNLMNCNMNTTGDKNDVILMSKDFYKELKIRGYHYNGKFKSVLETTTDVSAAKIQWKEHFISLMDCMFQLSIICNDTRSLMIATGIEKLTIDPVLFLNSIKQNENLKYVDAELKKELNIIQTNGIVVHGLQSSSIARRKVANQPVLESYEFVPLISQNKCELHNSVRILIQLGLEQQKSNNKVNILEVSSDQHQPIISIVQNVLNDKPLIIPELTLISDDSNLSMPSGVNIEASNSLLNHDNCFFLIGAGFASNPKRLEDTSNILADPAFIISLENRHLDLSKMSLPRNYKLISRTHTDQMNLVMIQYQKKKNVQISSFLEITSYDNSFAWIEDAKSAIKKGKLYLVAQGDSLSGIIGLVNCLNREPETEAVCVFIDDKNAPKFDPELKFYKDQLEKDLKINVYRDGVWGSYRHLLLDPNDEAQPQTRHCYANTLYKSDLSSLTWFNGNLNITKSNTVYVKYASLNFKDVMIATGKLNVEMWYSRLVASNAIGYEYSGVSITGERLMGIRERMCLATHVKTEEYLTWNVPNHWTLEEAATVPLVYCTVYLAFFKEVNIKKNEKILIHAGSGGVGLAAIRVALYHGLEVFTTVSTQEKKDYLLNLFPTLKESHIGNSRDTSFYELVMSKTNGSGVKYVLNSLAGDKLLASIKCLERNGHFIEIGKQDMLSNTKIGMNMFLNGITFHVVIFDRFLMDETIENKQNLHQMITKGVDTGVIMPLKTHVFVASDIQQAFRFLGSGKHIGKVLIKIRNDDSSKESLPITIYPMVYFNKHLAYIIPGGLGGFGLELADWMVLRGCRKLVLSSSRGISSAYQKYRINLWRSYGVEVIISTAHITTFDGCLKLIQVGKKLGDIGGIFNLAVQLRDGIFENQDSTKFEDAASVKGKATLFFDKISRELCPQLEYFVAFSSVSSGLGHAEQTSYGTANSIMERIIEQRKASGYPAKAIQWGPIAEVGLIDVMVDGKNHLNIGGMMQQRIFSCVHVLDKLLTCPDVIVSSMVIAEKGSNTSSSTKADMITSIFKIIGIQREANSMNIKLSQLGMDSIASFEIKQTLENDFNLNLSIQDLYNITPQYLIDLSNKKSDIKLELMLDNARAKIFDLFVKNVKEESNKLILDLKTNKTSKTPVIILPGIGGVCGSLWRDIGSKLNFSASVVQYRQVPDYSNYNNTIQHLVKPIQQNILGTSKTFRIIAYSFGTVLAPQIANVLEELGYTGKVLLIDGSATYLGSLLKLIDSKNFNMDKLIGLIIFNLLSCRQSYEEFFKRETWSEILQFIIKNAQSSHYSDESLSEILNGFHYTLCKFDFQSYYFTNPKIKSDIFLVAAKDAILKSKDVDYGLEEMTSGAYSTKVIDGNHMTILDNAELISILNDKLFKDKNKISE</sequence>
<name>A0A336KMM1_CULSO</name>
<dbReference type="CDD" id="cd05195">
    <property type="entry name" value="enoyl_red"/>
    <property type="match status" value="1"/>
</dbReference>
<dbReference type="Gene3D" id="3.10.129.110">
    <property type="entry name" value="Polyketide synthase dehydratase"/>
    <property type="match status" value="1"/>
</dbReference>
<gene>
    <name evidence="7" type="primary">CSON007223</name>
</gene>
<dbReference type="Pfam" id="PF00109">
    <property type="entry name" value="ketoacyl-synt"/>
    <property type="match status" value="1"/>
</dbReference>
<dbReference type="SMART" id="SM00827">
    <property type="entry name" value="PKS_AT"/>
    <property type="match status" value="1"/>
</dbReference>
<dbReference type="InterPro" id="IPR016036">
    <property type="entry name" value="Malonyl_transacylase_ACP-bd"/>
</dbReference>
<dbReference type="InterPro" id="IPR011032">
    <property type="entry name" value="GroES-like_sf"/>
</dbReference>
<evidence type="ECO:0000259" key="6">
    <source>
        <dbReference type="PROSITE" id="PS52019"/>
    </source>
</evidence>
<dbReference type="InterPro" id="IPR014031">
    <property type="entry name" value="Ketoacyl_synth_C"/>
</dbReference>
<proteinExistence type="predicted"/>
<evidence type="ECO:0000313" key="8">
    <source>
        <dbReference type="EMBL" id="SSX22656.1"/>
    </source>
</evidence>
<dbReference type="SUPFAM" id="SSF51735">
    <property type="entry name" value="NAD(P)-binding Rossmann-fold domains"/>
    <property type="match status" value="2"/>
</dbReference>
<dbReference type="InterPro" id="IPR020841">
    <property type="entry name" value="PKS_Beta-ketoAc_synthase_dom"/>
</dbReference>
<feature type="active site" description="Proton acceptor; for dehydratase activity" evidence="4">
    <location>
        <position position="882"/>
    </location>
</feature>
<dbReference type="InterPro" id="IPR029058">
    <property type="entry name" value="AB_hydrolase_fold"/>
</dbReference>
<feature type="region of interest" description="C-terminal hotdog fold" evidence="4">
    <location>
        <begin position="981"/>
        <end position="1109"/>
    </location>
</feature>
<dbReference type="InterPro" id="IPR018201">
    <property type="entry name" value="Ketoacyl_synth_AS"/>
</dbReference>
<dbReference type="SUPFAM" id="SSF55048">
    <property type="entry name" value="Probable ACP-binding domain of malonyl-CoA ACP transacylase"/>
    <property type="match status" value="1"/>
</dbReference>
<keyword evidence="3" id="KW-0808">Transferase</keyword>
<dbReference type="SMART" id="SM00825">
    <property type="entry name" value="PKS_KS"/>
    <property type="match status" value="1"/>
</dbReference>
<reference evidence="8" key="2">
    <citation type="submission" date="2018-07" db="EMBL/GenBank/DDBJ databases">
        <authorList>
            <person name="Quirk P.G."/>
            <person name="Krulwich T.A."/>
        </authorList>
    </citation>
    <scope>NUCLEOTIDE SEQUENCE</scope>
</reference>
<dbReference type="InterPro" id="IPR014043">
    <property type="entry name" value="Acyl_transferase_dom"/>
</dbReference>
<dbReference type="PROSITE" id="PS52019">
    <property type="entry name" value="PKS_MFAS_DH"/>
    <property type="match status" value="1"/>
</dbReference>
<dbReference type="Gene3D" id="3.40.366.10">
    <property type="entry name" value="Malonyl-Coenzyme A Acyl Carrier Protein, domain 2"/>
    <property type="match status" value="1"/>
</dbReference>
<evidence type="ECO:0000256" key="4">
    <source>
        <dbReference type="PROSITE-ProRule" id="PRU01363"/>
    </source>
</evidence>
<dbReference type="InterPro" id="IPR036736">
    <property type="entry name" value="ACP-like_sf"/>
</dbReference>
<dbReference type="Pfam" id="PF08659">
    <property type="entry name" value="KR"/>
    <property type="match status" value="1"/>
</dbReference>
<dbReference type="VEuPathDB" id="VectorBase:CSON007223"/>
<dbReference type="Pfam" id="PF21149">
    <property type="entry name" value="FAS_pseudo-KR"/>
    <property type="match status" value="1"/>
</dbReference>
<dbReference type="SMART" id="SM00829">
    <property type="entry name" value="PKS_ER"/>
    <property type="match status" value="1"/>
</dbReference>
<evidence type="ECO:0000256" key="3">
    <source>
        <dbReference type="ARBA" id="ARBA00022679"/>
    </source>
</evidence>
<dbReference type="SUPFAM" id="SSF52151">
    <property type="entry name" value="FabD/lysophospholipase-like"/>
    <property type="match status" value="1"/>
</dbReference>
<dbReference type="SUPFAM" id="SSF53474">
    <property type="entry name" value="alpha/beta-Hydrolases"/>
    <property type="match status" value="1"/>
</dbReference>
<dbReference type="InterPro" id="IPR013968">
    <property type="entry name" value="PKS_KR"/>
</dbReference>
<dbReference type="InterPro" id="IPR016035">
    <property type="entry name" value="Acyl_Trfase/lysoPLipase"/>
</dbReference>
<dbReference type="PROSITE" id="PS00606">
    <property type="entry name" value="KS3_1"/>
    <property type="match status" value="1"/>
</dbReference>
<evidence type="ECO:0000256" key="2">
    <source>
        <dbReference type="ARBA" id="ARBA00022553"/>
    </source>
</evidence>
<dbReference type="Pfam" id="PF13602">
    <property type="entry name" value="ADH_zinc_N_2"/>
    <property type="match status" value="1"/>
</dbReference>
<dbReference type="InterPro" id="IPR016039">
    <property type="entry name" value="Thiolase-like"/>
</dbReference>
<dbReference type="Gene3D" id="3.30.70.3290">
    <property type="match status" value="1"/>
</dbReference>
<dbReference type="PROSITE" id="PS52004">
    <property type="entry name" value="KS3_2"/>
    <property type="match status" value="1"/>
</dbReference>
<dbReference type="Pfam" id="PF16197">
    <property type="entry name" value="KAsynt_C_assoc"/>
    <property type="match status" value="1"/>
</dbReference>
<dbReference type="InterPro" id="IPR001227">
    <property type="entry name" value="Ac_transferase_dom_sf"/>
</dbReference>
<dbReference type="CDD" id="cd00833">
    <property type="entry name" value="PKS"/>
    <property type="match status" value="1"/>
</dbReference>
<dbReference type="Gene3D" id="3.40.50.720">
    <property type="entry name" value="NAD(P)-binding Rossmann-like Domain"/>
    <property type="match status" value="1"/>
</dbReference>
<dbReference type="GO" id="GO:0004312">
    <property type="term" value="F:fatty acid synthase activity"/>
    <property type="evidence" value="ECO:0007669"/>
    <property type="project" value="TreeGrafter"/>
</dbReference>
<dbReference type="UniPathway" id="UPA00094"/>
<feature type="region of interest" description="N-terminal hotdog fold" evidence="4">
    <location>
        <begin position="849"/>
        <end position="969"/>
    </location>
</feature>
<dbReference type="OMA" id="PNNRCIW"/>
<evidence type="ECO:0000259" key="5">
    <source>
        <dbReference type="PROSITE" id="PS52004"/>
    </source>
</evidence>
<dbReference type="InterPro" id="IPR020843">
    <property type="entry name" value="ER"/>
</dbReference>
<dbReference type="GO" id="GO:0016491">
    <property type="term" value="F:oxidoreductase activity"/>
    <property type="evidence" value="ECO:0007669"/>
    <property type="project" value="InterPro"/>
</dbReference>
<dbReference type="EMBL" id="UFQT01000272">
    <property type="protein sequence ID" value="SSX22656.1"/>
    <property type="molecule type" value="Genomic_DNA"/>
</dbReference>
<dbReference type="InterPro" id="IPR049391">
    <property type="entry name" value="FAS_pseudo-KR"/>
</dbReference>
<dbReference type="InterPro" id="IPR042104">
    <property type="entry name" value="PKS_dehydratase_sf"/>
</dbReference>
<dbReference type="Pfam" id="PF02801">
    <property type="entry name" value="Ketoacyl-synt_C"/>
    <property type="match status" value="1"/>
</dbReference>
<protein>
    <submittedName>
        <fullName evidence="7">CSON007223 protein</fullName>
    </submittedName>
</protein>
<dbReference type="InterPro" id="IPR014030">
    <property type="entry name" value="Ketoacyl_synth_N"/>
</dbReference>
<dbReference type="PANTHER" id="PTHR43775:SF23">
    <property type="entry name" value="FATTY ACID SYNTHASE 3"/>
    <property type="match status" value="1"/>
</dbReference>
<dbReference type="InterPro" id="IPR049552">
    <property type="entry name" value="PKS_DH_N"/>
</dbReference>
<dbReference type="Pfam" id="PF21089">
    <property type="entry name" value="PKS_DH_N"/>
    <property type="match status" value="1"/>
</dbReference>
<dbReference type="InterPro" id="IPR057326">
    <property type="entry name" value="KR_dom"/>
</dbReference>
<keyword evidence="1" id="KW-0596">Phosphopantetheine</keyword>
<feature type="domain" description="PKS/mFAS DH" evidence="6">
    <location>
        <begin position="849"/>
        <end position="1109"/>
    </location>
</feature>